<dbReference type="CDD" id="cd09076">
    <property type="entry name" value="L1-EN"/>
    <property type="match status" value="1"/>
</dbReference>
<evidence type="ECO:0000256" key="1">
    <source>
        <dbReference type="SAM" id="Coils"/>
    </source>
</evidence>
<name>A0A433SZH0_ELYCH</name>
<dbReference type="STRING" id="188477.A0A433SZH0"/>
<dbReference type="SUPFAM" id="SSF56219">
    <property type="entry name" value="DNase I-like"/>
    <property type="match status" value="1"/>
</dbReference>
<dbReference type="InterPro" id="IPR005135">
    <property type="entry name" value="Endo/exonuclease/phosphatase"/>
</dbReference>
<dbReference type="InterPro" id="IPR036691">
    <property type="entry name" value="Endo/exonu/phosph_ase_sf"/>
</dbReference>
<dbReference type="Pfam" id="PF14529">
    <property type="entry name" value="Exo_endo_phos_2"/>
    <property type="match status" value="1"/>
</dbReference>
<evidence type="ECO:0000313" key="4">
    <source>
        <dbReference type="Proteomes" id="UP000271974"/>
    </source>
</evidence>
<proteinExistence type="predicted"/>
<dbReference type="PANTHER" id="PTHR23227:SF67">
    <property type="entry name" value="CRANIOFACIAL DEVELOPMENT PROTEIN 2-LIKE"/>
    <property type="match status" value="1"/>
</dbReference>
<dbReference type="PANTHER" id="PTHR23227">
    <property type="entry name" value="BUCENTAUR RELATED"/>
    <property type="match status" value="1"/>
</dbReference>
<dbReference type="InterPro" id="IPR027124">
    <property type="entry name" value="Swc5/CFDP1/2"/>
</dbReference>
<organism evidence="3 4">
    <name type="scientific">Elysia chlorotica</name>
    <name type="common">Eastern emerald elysia</name>
    <name type="synonym">Sea slug</name>
    <dbReference type="NCBI Taxonomy" id="188477"/>
    <lineage>
        <taxon>Eukaryota</taxon>
        <taxon>Metazoa</taxon>
        <taxon>Spiralia</taxon>
        <taxon>Lophotrochozoa</taxon>
        <taxon>Mollusca</taxon>
        <taxon>Gastropoda</taxon>
        <taxon>Heterobranchia</taxon>
        <taxon>Euthyneura</taxon>
        <taxon>Panpulmonata</taxon>
        <taxon>Sacoglossa</taxon>
        <taxon>Placobranchoidea</taxon>
        <taxon>Plakobranchidae</taxon>
        <taxon>Elysia</taxon>
    </lineage>
</organism>
<dbReference type="OrthoDB" id="10030815at2759"/>
<evidence type="ECO:0000313" key="3">
    <source>
        <dbReference type="EMBL" id="RUS74672.1"/>
    </source>
</evidence>
<dbReference type="Proteomes" id="UP000271974">
    <property type="component" value="Unassembled WGS sequence"/>
</dbReference>
<keyword evidence="1" id="KW-0175">Coiled coil</keyword>
<feature type="domain" description="Endonuclease/exonuclease/phosphatase" evidence="2">
    <location>
        <begin position="199"/>
        <end position="338"/>
    </location>
</feature>
<comment type="caution">
    <text evidence="3">The sequence shown here is derived from an EMBL/GenBank/DDBJ whole genome shotgun (WGS) entry which is preliminary data.</text>
</comment>
<accession>A0A433SZH0</accession>
<dbReference type="GO" id="GO:0003824">
    <property type="term" value="F:catalytic activity"/>
    <property type="evidence" value="ECO:0007669"/>
    <property type="project" value="InterPro"/>
</dbReference>
<feature type="coiled-coil region" evidence="1">
    <location>
        <begin position="209"/>
        <end position="236"/>
    </location>
</feature>
<dbReference type="AlphaFoldDB" id="A0A433SZH0"/>
<dbReference type="Gene3D" id="3.60.10.10">
    <property type="entry name" value="Endonuclease/exonuclease/phosphatase"/>
    <property type="match status" value="1"/>
</dbReference>
<protein>
    <recommendedName>
        <fullName evidence="2">Endonuclease/exonuclease/phosphatase domain-containing protein</fullName>
    </recommendedName>
</protein>
<gene>
    <name evidence="3" type="ORF">EGW08_017578</name>
</gene>
<reference evidence="3 4" key="1">
    <citation type="submission" date="2019-01" db="EMBL/GenBank/DDBJ databases">
        <title>A draft genome assembly of the solar-powered sea slug Elysia chlorotica.</title>
        <authorList>
            <person name="Cai H."/>
            <person name="Li Q."/>
            <person name="Fang X."/>
            <person name="Li J."/>
            <person name="Curtis N.E."/>
            <person name="Altenburger A."/>
            <person name="Shibata T."/>
            <person name="Feng M."/>
            <person name="Maeda T."/>
            <person name="Schwartz J.A."/>
            <person name="Shigenobu S."/>
            <person name="Lundholm N."/>
            <person name="Nishiyama T."/>
            <person name="Yang H."/>
            <person name="Hasebe M."/>
            <person name="Li S."/>
            <person name="Pierce S.K."/>
            <person name="Wang J."/>
        </authorList>
    </citation>
    <scope>NUCLEOTIDE SEQUENCE [LARGE SCALE GENOMIC DNA]</scope>
    <source>
        <strain evidence="3">EC2010</strain>
        <tissue evidence="3">Whole organism of an adult</tissue>
    </source>
</reference>
<evidence type="ECO:0000259" key="2">
    <source>
        <dbReference type="Pfam" id="PF14529"/>
    </source>
</evidence>
<sequence length="628" mass="72009">MVKQANLKSVNSVKEVTSSKAGHVSLCRNRHVRQMTPDRHLATVRNKIKIGTWNVMALYEKGKFDNVKSEMTRMNINILGLAENYDDGELRGNIQLFGPIGATKSFCFTFKFQCLTVNTSLVKGSVRAKTVLIAEAGVRWTGAGIFKSGDHTMVYSGGNEHVRGVGILLDAEHSKSIKGYWPVNERILVVKLSGKPFDIYLIQIYAPTSEHSDDEIEKFYEELDNVKNNLKTQDVKIVMGDFNAKVGNKRIEDTIGPHGIGDINARGERLVGWCGEHDYFITNTWFQNHPRRCWTWMSPGDRGRNQIDFIIAPKRFRNAILSSKSMPGADCGSDHVPVVCVMRIKLKKLKKPKQPPKFQYDALKNIELKRKFNVAIENKFAVLDELTEVEQKWELMKESLKGCTEEFIPKKEGREHKKWMTPEILQLMDERRSGQILVDIDDILKIWSQYVEELFDDMRGSRPPIRNNKGPPIMEEDVRNAIRKMKHNKATSPGEIPVELFDALKETCLIHFTKLLNLIYDTGQVGSKIRPEIAESQFGFVPDKGTRNAIFTLSMLMERASEVQHDVYLCLIDYSKAFDKVKYLELFKILDQLNIDGKDLRILRNLYWEQVAAIRIDREYTDFRGISL</sequence>
<keyword evidence="4" id="KW-1185">Reference proteome</keyword>
<dbReference type="EMBL" id="RQTK01000810">
    <property type="protein sequence ID" value="RUS74672.1"/>
    <property type="molecule type" value="Genomic_DNA"/>
</dbReference>